<feature type="transmembrane region" description="Helical" evidence="1">
    <location>
        <begin position="456"/>
        <end position="476"/>
    </location>
</feature>
<sequence>MIEFFVKLILLIWVAFTVIMSYYNWIHSESSSWYMGYIVAIILIYWSYKAAKTVYSKDKVEYTIAWLIWMTILHILILCMTFFSLNNVQSWSASLFFKILWFLVLPSIVVLLSYSFARSILNRINSFKDQSVAFKFLMSLGFWFVLFSLLLSIASFVWLYNYYSVFSILLLFGILWAKELLNSIKSLYSFKITFPNHKLDWTFFEALNMRLLSAEFAFIVMTFLIWVNFINIIRPMPIGWDDLWAYMNFPQIMANSWSILNWAWMLAWQIFTWIWFMFHSAPQAFFFNQVWWILSLVVLMVVFSDVLDNGKKRYLSLPIILATMFYAMPMVIFQQAKDMKLDPGLFFVSVIWIYLIYDLFSRYLWHDDVDNTNSPDSEDSVAPVHQNTFNKIINKFTSVYKSVAWKQDLFDNKDFLIYLFIIWTIVWLAFAIKVTTLMMILWILGVIFYSKLGFSWFLWYFFIFIWVFTRFWLWAMMNVNFPMDNASLINNVWYLSIALWILILSYSFQKYKSKSFKNAFILTLVFLLWVFAYLLPWFVKNISEIKTTKISVWTILTWEWSGFNADLTKIYNKDELKQIEDKNITQSIDEKWKTQNEDFWRYFWYEEGLNNYLRLPWNLTLQKNQWWEYTEITYFFLALLPVILLFLPYKNIAISFWVLVPIAFGIIYYGDSALTPTLISFFAKLDLPGWYIYIIWIFLALLAFFLYSLSNGKLSQIFKLNAVFFTMYGLIFAVAAFWIVWYWIAMYFALLLMIWIGASYITEEKEDELENLAHFFWSFILMIIILIYFFMSTIPHWFNNLKQASFVEYKAWIYNQEEGIFASHPDYFKILANLNVKDSEKYAVDVMNSINDSILKKIVVSNVGDKPEISKIEAILREIRNTDLTKMWLDAMNSNKVRASAKSKLNEIYRTVLYTPKNLKNDENIYRIWTFLTYFIDNNRNRFYDDSLVTNFDKYFSNENPDIAVERMKKIWLKYLLVDLNAATIDKDPRHDLTRRFENLLRTFRSSKLELIHTDSLCLQIALDENNEDYMSHAWVNYESYTTSWQTINRGEKQLRCYNHILDLIRNDKINDQNYPYLKNLADYFKKSNVQDQNKALEIFRQYVTHGWLVLFRIK</sequence>
<feature type="transmembrane region" description="Helical" evidence="1">
    <location>
        <begin position="315"/>
        <end position="333"/>
    </location>
</feature>
<keyword evidence="1" id="KW-0812">Transmembrane</keyword>
<comment type="caution">
    <text evidence="2">The sequence shown here is derived from an EMBL/GenBank/DDBJ whole genome shotgun (WGS) entry which is preliminary data.</text>
</comment>
<feature type="transmembrane region" description="Helical" evidence="1">
    <location>
        <begin position="690"/>
        <end position="708"/>
    </location>
</feature>
<dbReference type="EMBL" id="AMFJ01000497">
    <property type="protein sequence ID" value="EKE27330.1"/>
    <property type="molecule type" value="Genomic_DNA"/>
</dbReference>
<feature type="transmembrane region" description="Helical" evidence="1">
    <location>
        <begin position="488"/>
        <end position="508"/>
    </location>
</feature>
<feature type="transmembrane region" description="Helical" evidence="1">
    <location>
        <begin position="415"/>
        <end position="444"/>
    </location>
</feature>
<feature type="transmembrane region" description="Helical" evidence="1">
    <location>
        <begin position="720"/>
        <end position="738"/>
    </location>
</feature>
<keyword evidence="1" id="KW-1133">Transmembrane helix</keyword>
<feature type="transmembrane region" description="Helical" evidence="1">
    <location>
        <begin position="256"/>
        <end position="278"/>
    </location>
</feature>
<keyword evidence="1" id="KW-0472">Membrane</keyword>
<name>K2GVI0_9BACT</name>
<feature type="transmembrane region" description="Helical" evidence="1">
    <location>
        <begin position="31"/>
        <end position="48"/>
    </location>
</feature>
<feature type="transmembrane region" description="Helical" evidence="1">
    <location>
        <begin position="520"/>
        <end position="539"/>
    </location>
</feature>
<feature type="transmembrane region" description="Helical" evidence="1">
    <location>
        <begin position="774"/>
        <end position="798"/>
    </location>
</feature>
<feature type="transmembrane region" description="Helical" evidence="1">
    <location>
        <begin position="285"/>
        <end position="303"/>
    </location>
</feature>
<gene>
    <name evidence="2" type="ORF">ACD_3C00223G0007</name>
</gene>
<feature type="transmembrane region" description="Helical" evidence="1">
    <location>
        <begin position="136"/>
        <end position="156"/>
    </location>
</feature>
<feature type="transmembrane region" description="Helical" evidence="1">
    <location>
        <begin position="744"/>
        <end position="762"/>
    </location>
</feature>
<feature type="transmembrane region" description="Helical" evidence="1">
    <location>
        <begin position="5"/>
        <end position="25"/>
    </location>
</feature>
<feature type="transmembrane region" description="Helical" evidence="1">
    <location>
        <begin position="95"/>
        <end position="116"/>
    </location>
</feature>
<protein>
    <submittedName>
        <fullName evidence="2">Uncharacterized protein</fullName>
    </submittedName>
</protein>
<feature type="transmembrane region" description="Helical" evidence="1">
    <location>
        <begin position="60"/>
        <end position="83"/>
    </location>
</feature>
<dbReference type="AlphaFoldDB" id="K2GVI0"/>
<feature type="transmembrane region" description="Helical" evidence="1">
    <location>
        <begin position="216"/>
        <end position="236"/>
    </location>
</feature>
<organism evidence="2">
    <name type="scientific">uncultured bacterium</name>
    <name type="common">gcode 4</name>
    <dbReference type="NCBI Taxonomy" id="1234023"/>
    <lineage>
        <taxon>Bacteria</taxon>
        <taxon>environmental samples</taxon>
    </lineage>
</organism>
<evidence type="ECO:0000313" key="2">
    <source>
        <dbReference type="EMBL" id="EKE27330.1"/>
    </source>
</evidence>
<accession>K2GVI0</accession>
<reference evidence="2" key="1">
    <citation type="journal article" date="2012" name="Science">
        <title>Fermentation, hydrogen, and sulfur metabolism in multiple uncultivated bacterial phyla.</title>
        <authorList>
            <person name="Wrighton K.C."/>
            <person name="Thomas B.C."/>
            <person name="Sharon I."/>
            <person name="Miller C.S."/>
            <person name="Castelle C.J."/>
            <person name="VerBerkmoes N.C."/>
            <person name="Wilkins M.J."/>
            <person name="Hettich R.L."/>
            <person name="Lipton M.S."/>
            <person name="Williams K.H."/>
            <person name="Long P.E."/>
            <person name="Banfield J.F."/>
        </authorList>
    </citation>
    <scope>NUCLEOTIDE SEQUENCE [LARGE SCALE GENOMIC DNA]</scope>
</reference>
<evidence type="ECO:0000256" key="1">
    <source>
        <dbReference type="SAM" id="Phobius"/>
    </source>
</evidence>
<feature type="transmembrane region" description="Helical" evidence="1">
    <location>
        <begin position="626"/>
        <end position="647"/>
    </location>
</feature>
<feature type="transmembrane region" description="Helical" evidence="1">
    <location>
        <begin position="345"/>
        <end position="365"/>
    </location>
</feature>
<proteinExistence type="predicted"/>